<dbReference type="GO" id="GO:0009073">
    <property type="term" value="P:aromatic amino acid family biosynthetic process"/>
    <property type="evidence" value="ECO:0007669"/>
    <property type="project" value="UniProtKB-KW"/>
</dbReference>
<feature type="binding site" evidence="8">
    <location>
        <position position="72"/>
    </location>
    <ligand>
        <name>shikimate</name>
        <dbReference type="ChEBI" id="CHEBI:36208"/>
    </ligand>
</feature>
<dbReference type="EC" id="1.1.1.25" evidence="2 8"/>
<protein>
    <recommendedName>
        <fullName evidence="2 8">Shikimate dehydrogenase (NADP(+))</fullName>
        <shortName evidence="8">SDH</shortName>
        <ecNumber evidence="2 8">1.1.1.25</ecNumber>
    </recommendedName>
</protein>
<dbReference type="Pfam" id="PF08501">
    <property type="entry name" value="Shikimate_dh_N"/>
    <property type="match status" value="1"/>
</dbReference>
<comment type="similarity">
    <text evidence="8">Belongs to the shikimate dehydrogenase family.</text>
</comment>
<comment type="caution">
    <text evidence="8">Lacks conserved residue(s) required for the propagation of feature annotation.</text>
</comment>
<evidence type="ECO:0000313" key="11">
    <source>
        <dbReference type="EMBL" id="ASN80844.1"/>
    </source>
</evidence>
<dbReference type="GO" id="GO:0005829">
    <property type="term" value="C:cytosol"/>
    <property type="evidence" value="ECO:0007669"/>
    <property type="project" value="TreeGrafter"/>
</dbReference>
<evidence type="ECO:0000256" key="2">
    <source>
        <dbReference type="ARBA" id="ARBA00012962"/>
    </source>
</evidence>
<keyword evidence="6 8" id="KW-0057">Aromatic amino acid biosynthesis</keyword>
<evidence type="ECO:0000256" key="5">
    <source>
        <dbReference type="ARBA" id="ARBA00023002"/>
    </source>
</evidence>
<feature type="active site" description="Proton acceptor" evidence="8">
    <location>
        <position position="76"/>
    </location>
</feature>
<evidence type="ECO:0000259" key="10">
    <source>
        <dbReference type="Pfam" id="PF08501"/>
    </source>
</evidence>
<evidence type="ECO:0000256" key="6">
    <source>
        <dbReference type="ARBA" id="ARBA00023141"/>
    </source>
</evidence>
<dbReference type="Pfam" id="PF01488">
    <property type="entry name" value="Shikimate_DH"/>
    <property type="match status" value="1"/>
</dbReference>
<evidence type="ECO:0000256" key="7">
    <source>
        <dbReference type="ARBA" id="ARBA00049442"/>
    </source>
</evidence>
<dbReference type="Proteomes" id="UP000259030">
    <property type="component" value="Chromosome"/>
</dbReference>
<dbReference type="NCBIfam" id="TIGR00507">
    <property type="entry name" value="aroE"/>
    <property type="match status" value="1"/>
</dbReference>
<feature type="binding site" evidence="8">
    <location>
        <begin position="25"/>
        <end position="27"/>
    </location>
    <ligand>
        <name>shikimate</name>
        <dbReference type="ChEBI" id="CHEBI:36208"/>
    </ligand>
</feature>
<feature type="binding site" evidence="8">
    <location>
        <position position="252"/>
    </location>
    <ligand>
        <name>shikimate</name>
        <dbReference type="ChEBI" id="CHEBI:36208"/>
    </ligand>
</feature>
<comment type="catalytic activity">
    <reaction evidence="7 8">
        <text>shikimate + NADP(+) = 3-dehydroshikimate + NADPH + H(+)</text>
        <dbReference type="Rhea" id="RHEA:17737"/>
        <dbReference type="ChEBI" id="CHEBI:15378"/>
        <dbReference type="ChEBI" id="CHEBI:16630"/>
        <dbReference type="ChEBI" id="CHEBI:36208"/>
        <dbReference type="ChEBI" id="CHEBI:57783"/>
        <dbReference type="ChEBI" id="CHEBI:58349"/>
        <dbReference type="EC" id="1.1.1.25"/>
    </reaction>
</comment>
<evidence type="ECO:0000256" key="1">
    <source>
        <dbReference type="ARBA" id="ARBA00004871"/>
    </source>
</evidence>
<dbReference type="KEGG" id="dfc:DFI_07365"/>
<sequence>MTTGPHRPATGPLQAYLFADPAAHSLSPVMHRAAFLHAGLPGEYEARRVPPEDLPAALRGLRVPPACGANLSLPHKEAALALMDGLTPAARAIGAVNTVIRRGEDLIGENTDAPGLLDALAPLTGPDRGQAAVLGAGGAARAAVWALQRDGWAVTVVNRTLARAEALTAELGGTAVAPAEVPWENMALLVNASSAGLSRPDESPVTDEVVARLPAGAAVYDMVYRPAETRLLRQARAAGHRAENGLSMLAAQARLSFLAWTGADVPLHVFLNAAQAALEPHAQGEAP</sequence>
<dbReference type="Gene3D" id="3.40.50.10860">
    <property type="entry name" value="Leucine Dehydrogenase, chain A, domain 1"/>
    <property type="match status" value="1"/>
</dbReference>
<comment type="pathway">
    <text evidence="1 8">Metabolic intermediate biosynthesis; chorismate biosynthesis; chorismate from D-erythrose 4-phosphate and phosphoenolpyruvate: step 4/7.</text>
</comment>
<feature type="binding site" evidence="8">
    <location>
        <position position="245"/>
    </location>
    <ligand>
        <name>NADP(+)</name>
        <dbReference type="ChEBI" id="CHEBI:58349"/>
    </ligand>
</feature>
<dbReference type="InterPro" id="IPR006151">
    <property type="entry name" value="Shikm_DH/Glu-tRNA_Rdtase"/>
</dbReference>
<keyword evidence="5 8" id="KW-0560">Oxidoreductase</keyword>
<evidence type="ECO:0000259" key="9">
    <source>
        <dbReference type="Pfam" id="PF01488"/>
    </source>
</evidence>
<keyword evidence="12" id="KW-1185">Reference proteome</keyword>
<feature type="binding site" evidence="8">
    <location>
        <position position="222"/>
    </location>
    <ligand>
        <name>NADP(+)</name>
        <dbReference type="ChEBI" id="CHEBI:58349"/>
    </ligand>
</feature>
<feature type="binding site" evidence="8">
    <location>
        <position position="97"/>
    </location>
    <ligand>
        <name>shikimate</name>
        <dbReference type="ChEBI" id="CHEBI:36208"/>
    </ligand>
</feature>
<dbReference type="InterPro" id="IPR013708">
    <property type="entry name" value="Shikimate_DH-bd_N"/>
</dbReference>
<dbReference type="PANTHER" id="PTHR21089">
    <property type="entry name" value="SHIKIMATE DEHYDROGENASE"/>
    <property type="match status" value="1"/>
</dbReference>
<feature type="domain" description="Shikimate dehydrogenase substrate binding N-terminal" evidence="10">
    <location>
        <begin position="17"/>
        <end position="99"/>
    </location>
</feature>
<dbReference type="RefSeq" id="WP_043776753.1">
    <property type="nucleotide sequence ID" value="NZ_CP021081.1"/>
</dbReference>
<evidence type="ECO:0000256" key="3">
    <source>
        <dbReference type="ARBA" id="ARBA00022605"/>
    </source>
</evidence>
<dbReference type="GO" id="GO:0008652">
    <property type="term" value="P:amino acid biosynthetic process"/>
    <property type="evidence" value="ECO:0007669"/>
    <property type="project" value="UniProtKB-KW"/>
</dbReference>
<comment type="function">
    <text evidence="8">Involved in the biosynthesis of the chorismate, which leads to the biosynthesis of aromatic amino acids. Catalyzes the reversible NADPH linked reduction of 3-dehydroshikimate (DHSA) to yield shikimate (SA).</text>
</comment>
<organism evidence="11 12">
    <name type="scientific">Deinococcus ficus</name>
    <dbReference type="NCBI Taxonomy" id="317577"/>
    <lineage>
        <taxon>Bacteria</taxon>
        <taxon>Thermotogati</taxon>
        <taxon>Deinococcota</taxon>
        <taxon>Deinococci</taxon>
        <taxon>Deinococcales</taxon>
        <taxon>Deinococcaceae</taxon>
        <taxon>Deinococcus</taxon>
    </lineage>
</organism>
<dbReference type="InterPro" id="IPR046346">
    <property type="entry name" value="Aminoacid_DH-like_N_sf"/>
</dbReference>
<dbReference type="HAMAP" id="MF_00222">
    <property type="entry name" value="Shikimate_DH_AroE"/>
    <property type="match status" value="1"/>
</dbReference>
<dbReference type="InterPro" id="IPR022893">
    <property type="entry name" value="Shikimate_DH_fam"/>
</dbReference>
<dbReference type="GO" id="GO:0019632">
    <property type="term" value="P:shikimate metabolic process"/>
    <property type="evidence" value="ECO:0007669"/>
    <property type="project" value="InterPro"/>
</dbReference>
<evidence type="ECO:0000256" key="8">
    <source>
        <dbReference type="HAMAP-Rule" id="MF_00222"/>
    </source>
</evidence>
<dbReference type="UniPathway" id="UPA00053">
    <property type="reaction ID" value="UER00087"/>
</dbReference>
<dbReference type="InterPro" id="IPR011342">
    <property type="entry name" value="Shikimate_DH"/>
</dbReference>
<feature type="binding site" evidence="8">
    <location>
        <position position="112"/>
    </location>
    <ligand>
        <name>shikimate</name>
        <dbReference type="ChEBI" id="CHEBI:36208"/>
    </ligand>
</feature>
<accession>A0A221SW24</accession>
<proteinExistence type="inferred from homology"/>
<dbReference type="SUPFAM" id="SSF51735">
    <property type="entry name" value="NAD(P)-binding Rossmann-fold domains"/>
    <property type="match status" value="1"/>
</dbReference>
<dbReference type="STRING" id="317577.GCA_000419625_02446"/>
<dbReference type="AlphaFoldDB" id="A0A221SW24"/>
<dbReference type="GO" id="GO:0004764">
    <property type="term" value="F:shikimate 3-dehydrogenase (NADP+) activity"/>
    <property type="evidence" value="ECO:0007669"/>
    <property type="project" value="UniProtKB-UniRule"/>
</dbReference>
<reference evidence="11 12" key="1">
    <citation type="submission" date="2017-05" db="EMBL/GenBank/DDBJ databases">
        <title>The complete genome sequence of Deinococcus ficus isolated from the rhizosphere of the Ficus religiosa L. in Taiwan.</title>
        <authorList>
            <person name="Wu K.-M."/>
            <person name="Liao T.-L."/>
            <person name="Liu Y.-M."/>
            <person name="Young C.-C."/>
            <person name="Tsai S.-F."/>
        </authorList>
    </citation>
    <scope>NUCLEOTIDE SEQUENCE [LARGE SCALE GENOMIC DNA]</scope>
    <source>
        <strain evidence="11 12">CC-FR2-10</strain>
    </source>
</reference>
<feature type="binding site" evidence="8">
    <location>
        <begin position="158"/>
        <end position="163"/>
    </location>
    <ligand>
        <name>NADP(+)</name>
        <dbReference type="ChEBI" id="CHEBI:58349"/>
    </ligand>
</feature>
<dbReference type="GO" id="GO:0009423">
    <property type="term" value="P:chorismate biosynthetic process"/>
    <property type="evidence" value="ECO:0007669"/>
    <property type="project" value="UniProtKB-UniRule"/>
</dbReference>
<dbReference type="InterPro" id="IPR036291">
    <property type="entry name" value="NAD(P)-bd_dom_sf"/>
</dbReference>
<evidence type="ECO:0000313" key="12">
    <source>
        <dbReference type="Proteomes" id="UP000259030"/>
    </source>
</evidence>
<dbReference type="Gene3D" id="3.40.50.720">
    <property type="entry name" value="NAD(P)-binding Rossmann-like Domain"/>
    <property type="match status" value="1"/>
</dbReference>
<comment type="subunit">
    <text evidence="8">Homodimer.</text>
</comment>
<dbReference type="EMBL" id="CP021081">
    <property type="protein sequence ID" value="ASN80844.1"/>
    <property type="molecule type" value="Genomic_DNA"/>
</dbReference>
<dbReference type="PANTHER" id="PTHR21089:SF1">
    <property type="entry name" value="BIFUNCTIONAL 3-DEHYDROQUINATE DEHYDRATASE_SHIKIMATE DEHYDROGENASE, CHLOROPLASTIC"/>
    <property type="match status" value="1"/>
</dbReference>
<evidence type="ECO:0000256" key="4">
    <source>
        <dbReference type="ARBA" id="ARBA00022857"/>
    </source>
</evidence>
<dbReference type="CDD" id="cd01065">
    <property type="entry name" value="NAD_bind_Shikimate_DH"/>
    <property type="match status" value="1"/>
</dbReference>
<feature type="binding site" evidence="8">
    <location>
        <position position="224"/>
    </location>
    <ligand>
        <name>shikimate</name>
        <dbReference type="ChEBI" id="CHEBI:36208"/>
    </ligand>
</feature>
<feature type="domain" description="Quinate/shikimate 5-dehydrogenase/glutamyl-tRNA reductase" evidence="9">
    <location>
        <begin position="130"/>
        <end position="176"/>
    </location>
</feature>
<dbReference type="SUPFAM" id="SSF53223">
    <property type="entry name" value="Aminoacid dehydrogenase-like, N-terminal domain"/>
    <property type="match status" value="1"/>
</dbReference>
<dbReference type="GO" id="GO:0050661">
    <property type="term" value="F:NADP binding"/>
    <property type="evidence" value="ECO:0007669"/>
    <property type="project" value="InterPro"/>
</dbReference>
<gene>
    <name evidence="8" type="primary">aroE</name>
    <name evidence="11" type="ORF">DFI_07365</name>
</gene>
<keyword evidence="4 8" id="KW-0521">NADP</keyword>
<name>A0A221SW24_9DEIO</name>
<feature type="binding site" evidence="8">
    <location>
        <begin position="135"/>
        <end position="139"/>
    </location>
    <ligand>
        <name>NADP(+)</name>
        <dbReference type="ChEBI" id="CHEBI:58349"/>
    </ligand>
</feature>
<keyword evidence="3 8" id="KW-0028">Amino-acid biosynthesis</keyword>